<gene>
    <name evidence="2" type="ORF">GCM10009039_11660</name>
</gene>
<feature type="compositionally biased region" description="Low complexity" evidence="1">
    <location>
        <begin position="39"/>
        <end position="55"/>
    </location>
</feature>
<accession>A0A830FI71</accession>
<reference evidence="2" key="2">
    <citation type="submission" date="2020-09" db="EMBL/GenBank/DDBJ databases">
        <authorList>
            <person name="Sun Q."/>
            <person name="Ohkuma M."/>
        </authorList>
    </citation>
    <scope>NUCLEOTIDE SEQUENCE</scope>
    <source>
        <strain evidence="2">JCM 19596</strain>
    </source>
</reference>
<name>A0A830FI71_9EURY</name>
<dbReference type="AlphaFoldDB" id="A0A830FI71"/>
<organism evidence="2 3">
    <name type="scientific">Halocalculus aciditolerans</name>
    <dbReference type="NCBI Taxonomy" id="1383812"/>
    <lineage>
        <taxon>Archaea</taxon>
        <taxon>Methanobacteriati</taxon>
        <taxon>Methanobacteriota</taxon>
        <taxon>Stenosarchaea group</taxon>
        <taxon>Halobacteria</taxon>
        <taxon>Halobacteriales</taxon>
        <taxon>Halobacteriaceae</taxon>
        <taxon>Halocalculus</taxon>
    </lineage>
</organism>
<dbReference type="RefSeq" id="WP_188976779.1">
    <property type="nucleotide sequence ID" value="NZ_BMPG01000001.1"/>
</dbReference>
<protein>
    <submittedName>
        <fullName evidence="2">Uncharacterized protein</fullName>
    </submittedName>
</protein>
<dbReference type="OrthoDB" id="205617at2157"/>
<keyword evidence="3" id="KW-1185">Reference proteome</keyword>
<evidence type="ECO:0000313" key="3">
    <source>
        <dbReference type="Proteomes" id="UP000607197"/>
    </source>
</evidence>
<dbReference type="Proteomes" id="UP000607197">
    <property type="component" value="Unassembled WGS sequence"/>
</dbReference>
<dbReference type="PROSITE" id="PS51257">
    <property type="entry name" value="PROKAR_LIPOPROTEIN"/>
    <property type="match status" value="1"/>
</dbReference>
<evidence type="ECO:0000256" key="1">
    <source>
        <dbReference type="SAM" id="MobiDB-lite"/>
    </source>
</evidence>
<evidence type="ECO:0000313" key="2">
    <source>
        <dbReference type="EMBL" id="GGL55209.1"/>
    </source>
</evidence>
<feature type="region of interest" description="Disordered" evidence="1">
    <location>
        <begin position="16"/>
        <end position="56"/>
    </location>
</feature>
<reference evidence="2" key="1">
    <citation type="journal article" date="2014" name="Int. J. Syst. Evol. Microbiol.">
        <title>Complete genome sequence of Corynebacterium casei LMG S-19264T (=DSM 44701T), isolated from a smear-ripened cheese.</title>
        <authorList>
            <consortium name="US DOE Joint Genome Institute (JGI-PGF)"/>
            <person name="Walter F."/>
            <person name="Albersmeier A."/>
            <person name="Kalinowski J."/>
            <person name="Ruckert C."/>
        </authorList>
    </citation>
    <scope>NUCLEOTIDE SEQUENCE</scope>
    <source>
        <strain evidence="2">JCM 19596</strain>
    </source>
</reference>
<sequence length="155" mass="17038">MRRRTFLATTGLASTGLLAGCSGDSTESPKESSREAEQTTEPTTTTTTAQSEAQQKVSEYGAISPDGNLVITSIDWFQDEYQIGAQGIVENISDRDYEYVQVLINFYDKEQIKIGDGLDNTSGLEANSKWRFKAGYLGSDTGTVEYFKVNELTGY</sequence>
<comment type="caution">
    <text evidence="2">The sequence shown here is derived from an EMBL/GenBank/DDBJ whole genome shotgun (WGS) entry which is preliminary data.</text>
</comment>
<dbReference type="InterPro" id="IPR047676">
    <property type="entry name" value="FxLYD_dom"/>
</dbReference>
<dbReference type="NCBIfam" id="NF038353">
    <property type="entry name" value="FxLYD_dom"/>
    <property type="match status" value="1"/>
</dbReference>
<proteinExistence type="predicted"/>
<dbReference type="EMBL" id="BMPG01000001">
    <property type="protein sequence ID" value="GGL55209.1"/>
    <property type="molecule type" value="Genomic_DNA"/>
</dbReference>
<feature type="compositionally biased region" description="Basic and acidic residues" evidence="1">
    <location>
        <begin position="27"/>
        <end position="37"/>
    </location>
</feature>